<protein>
    <submittedName>
        <fullName evidence="1">34438_t:CDS:1</fullName>
    </submittedName>
</protein>
<sequence length="79" mass="9428">MSSYFNTKDLLPNIFSLAYPFNLTFVTFHTARNVLSFTFRTYLQHRIPFRNDKYDLTKTFMTVHYRSISSLLFLTIDTS</sequence>
<reference evidence="1" key="1">
    <citation type="submission" date="2021-06" db="EMBL/GenBank/DDBJ databases">
        <authorList>
            <person name="Kallberg Y."/>
            <person name="Tangrot J."/>
            <person name="Rosling A."/>
        </authorList>
    </citation>
    <scope>NUCLEOTIDE SEQUENCE</scope>
    <source>
        <strain evidence="1">MA461A</strain>
    </source>
</reference>
<organism evidence="1 2">
    <name type="scientific">Racocetra persica</name>
    <dbReference type="NCBI Taxonomy" id="160502"/>
    <lineage>
        <taxon>Eukaryota</taxon>
        <taxon>Fungi</taxon>
        <taxon>Fungi incertae sedis</taxon>
        <taxon>Mucoromycota</taxon>
        <taxon>Glomeromycotina</taxon>
        <taxon>Glomeromycetes</taxon>
        <taxon>Diversisporales</taxon>
        <taxon>Gigasporaceae</taxon>
        <taxon>Racocetra</taxon>
    </lineage>
</organism>
<comment type="caution">
    <text evidence="1">The sequence shown here is derived from an EMBL/GenBank/DDBJ whole genome shotgun (WGS) entry which is preliminary data.</text>
</comment>
<feature type="non-terminal residue" evidence="1">
    <location>
        <position position="79"/>
    </location>
</feature>
<gene>
    <name evidence="1" type="ORF">RPERSI_LOCUS36671</name>
</gene>
<proteinExistence type="predicted"/>
<feature type="non-terminal residue" evidence="1">
    <location>
        <position position="1"/>
    </location>
</feature>
<dbReference type="EMBL" id="CAJVQC010177414">
    <property type="protein sequence ID" value="CAG8851656.1"/>
    <property type="molecule type" value="Genomic_DNA"/>
</dbReference>
<evidence type="ECO:0000313" key="2">
    <source>
        <dbReference type="Proteomes" id="UP000789920"/>
    </source>
</evidence>
<dbReference type="Proteomes" id="UP000789920">
    <property type="component" value="Unassembled WGS sequence"/>
</dbReference>
<name>A0ACA9SZS9_9GLOM</name>
<accession>A0ACA9SZS9</accession>
<keyword evidence="2" id="KW-1185">Reference proteome</keyword>
<evidence type="ECO:0000313" key="1">
    <source>
        <dbReference type="EMBL" id="CAG8851656.1"/>
    </source>
</evidence>